<name>A0A0R1UGF8_9LACO</name>
<reference evidence="1 2" key="1">
    <citation type="journal article" date="2015" name="Genome Announc.">
        <title>Expanding the biotechnology potential of lactobacilli through comparative genomics of 213 strains and associated genera.</title>
        <authorList>
            <person name="Sun Z."/>
            <person name="Harris H.M."/>
            <person name="McCann A."/>
            <person name="Guo C."/>
            <person name="Argimon S."/>
            <person name="Zhang W."/>
            <person name="Yang X."/>
            <person name="Jeffery I.B."/>
            <person name="Cooney J.C."/>
            <person name="Kagawa T.F."/>
            <person name="Liu W."/>
            <person name="Song Y."/>
            <person name="Salvetti E."/>
            <person name="Wrobel A."/>
            <person name="Rasinkangas P."/>
            <person name="Parkhill J."/>
            <person name="Rea M.C."/>
            <person name="O'Sullivan O."/>
            <person name="Ritari J."/>
            <person name="Douillard F.P."/>
            <person name="Paul Ross R."/>
            <person name="Yang R."/>
            <person name="Briner A.E."/>
            <person name="Felis G.E."/>
            <person name="de Vos W.M."/>
            <person name="Barrangou R."/>
            <person name="Klaenhammer T.R."/>
            <person name="Caufield P.W."/>
            <person name="Cui Y."/>
            <person name="Zhang H."/>
            <person name="O'Toole P.W."/>
        </authorList>
    </citation>
    <scope>NUCLEOTIDE SEQUENCE [LARGE SCALE GENOMIC DNA]</scope>
    <source>
        <strain evidence="1 2">DSM 15946</strain>
    </source>
</reference>
<accession>A0A0R1UGF8</accession>
<protein>
    <recommendedName>
        <fullName evidence="3">Prepilin-type N-terminal cleavage/methylation domain-containing protein</fullName>
    </recommendedName>
</protein>
<comment type="caution">
    <text evidence="1">The sequence shown here is derived from an EMBL/GenBank/DDBJ whole genome shotgun (WGS) entry which is preliminary data.</text>
</comment>
<dbReference type="AlphaFoldDB" id="A0A0R1UGF8"/>
<dbReference type="RefSeq" id="WP_019206826.1">
    <property type="nucleotide sequence ID" value="NZ_AZFK01000013.1"/>
</dbReference>
<evidence type="ECO:0008006" key="3">
    <source>
        <dbReference type="Google" id="ProtNLM"/>
    </source>
</evidence>
<sequence length="153" mass="17322">MRRPAFTLVEMLLVLGIVAASFWLVTPRAIRGYQVWEQQRFFKQLEQQWQAAAVHARVSQRASSVKVLFDSRQICFIWHSAHHTQRKDLAVPGSLTLVTPGKTGWNLQTDGYTTPGTIGFIDRQTGARYEVRIQMGGAYKFVQTTPGRLSDGQ</sequence>
<evidence type="ECO:0000313" key="2">
    <source>
        <dbReference type="Proteomes" id="UP000050816"/>
    </source>
</evidence>
<dbReference type="EMBL" id="AZFK01000013">
    <property type="protein sequence ID" value="KRL91956.1"/>
    <property type="molecule type" value="Genomic_DNA"/>
</dbReference>
<organism evidence="1 2">
    <name type="scientific">Limosilactobacillus ingluviei DSM 15946</name>
    <dbReference type="NCBI Taxonomy" id="1423760"/>
    <lineage>
        <taxon>Bacteria</taxon>
        <taxon>Bacillati</taxon>
        <taxon>Bacillota</taxon>
        <taxon>Bacilli</taxon>
        <taxon>Lactobacillales</taxon>
        <taxon>Lactobacillaceae</taxon>
        <taxon>Limosilactobacillus</taxon>
    </lineage>
</organism>
<dbReference type="InterPro" id="IPR045584">
    <property type="entry name" value="Pilin-like"/>
</dbReference>
<dbReference type="Proteomes" id="UP000050816">
    <property type="component" value="Unassembled WGS sequence"/>
</dbReference>
<proteinExistence type="predicted"/>
<dbReference type="PATRIC" id="fig|1423760.3.peg.552"/>
<dbReference type="SUPFAM" id="SSF54523">
    <property type="entry name" value="Pili subunits"/>
    <property type="match status" value="1"/>
</dbReference>
<gene>
    <name evidence="1" type="ORF">FC43_GL000531</name>
</gene>
<dbReference type="GeneID" id="82934544"/>
<evidence type="ECO:0000313" key="1">
    <source>
        <dbReference type="EMBL" id="KRL91956.1"/>
    </source>
</evidence>